<dbReference type="SUPFAM" id="SSF47592">
    <property type="entry name" value="SWIB/MDM2 domain"/>
    <property type="match status" value="1"/>
</dbReference>
<dbReference type="AlphaFoldDB" id="A0A7R9K1K4"/>
<dbReference type="EMBL" id="OE842329">
    <property type="protein sequence ID" value="CAD7599524.1"/>
    <property type="molecule type" value="Genomic_DNA"/>
</dbReference>
<proteinExistence type="predicted"/>
<evidence type="ECO:0000313" key="4">
    <source>
        <dbReference type="EMBL" id="CAD7599524.1"/>
    </source>
</evidence>
<protein>
    <submittedName>
        <fullName evidence="4">Uncharacterized protein</fullName>
    </submittedName>
</protein>
<feature type="domain" description="DEK-C" evidence="3">
    <location>
        <begin position="30"/>
        <end position="59"/>
    </location>
</feature>
<dbReference type="Pfam" id="PF08766">
    <property type="entry name" value="DEK_C"/>
    <property type="match status" value="1"/>
</dbReference>
<gene>
    <name evidence="4" type="ORF">TGEB3V08_LOCUS7378</name>
</gene>
<feature type="compositionally biased region" description="Basic residues" evidence="1">
    <location>
        <begin position="112"/>
        <end position="123"/>
    </location>
</feature>
<dbReference type="SUPFAM" id="SSF109715">
    <property type="entry name" value="DEK C-terminal domain"/>
    <property type="match status" value="1"/>
</dbReference>
<dbReference type="Pfam" id="PF02201">
    <property type="entry name" value="SWIB"/>
    <property type="match status" value="1"/>
</dbReference>
<organism evidence="4">
    <name type="scientific">Timema genevievae</name>
    <name type="common">Walking stick</name>
    <dbReference type="NCBI Taxonomy" id="629358"/>
    <lineage>
        <taxon>Eukaryota</taxon>
        <taxon>Metazoa</taxon>
        <taxon>Ecdysozoa</taxon>
        <taxon>Arthropoda</taxon>
        <taxon>Hexapoda</taxon>
        <taxon>Insecta</taxon>
        <taxon>Pterygota</taxon>
        <taxon>Neoptera</taxon>
        <taxon>Polyneoptera</taxon>
        <taxon>Phasmatodea</taxon>
        <taxon>Timematodea</taxon>
        <taxon>Timematoidea</taxon>
        <taxon>Timematidae</taxon>
        <taxon>Timema</taxon>
    </lineage>
</organism>
<evidence type="ECO:0000259" key="2">
    <source>
        <dbReference type="Pfam" id="PF02201"/>
    </source>
</evidence>
<feature type="region of interest" description="Disordered" evidence="1">
    <location>
        <begin position="95"/>
        <end position="165"/>
    </location>
</feature>
<sequence length="206" mass="22216">MINSEVGVGDCRYRSDKFSIITLQASAQPILKDADLSSMSAKKVRQQIEEKLDIDLTERFSLQELVAVLRARVCTLHDACSVEYLVLLHRKKEDASDEEYSPKKGKGASPAKKGKAGGKKKKRGSDSDSGEDWAKTSRGSRGSSGAGGQGGPTPKKGGAKRAGGGYTRAYTLSPELASVVGQDSMARHEVVKKIWAIIKEKNLYVS</sequence>
<dbReference type="InterPro" id="IPR036885">
    <property type="entry name" value="SWIB_MDM2_dom_sf"/>
</dbReference>
<evidence type="ECO:0000259" key="3">
    <source>
        <dbReference type="Pfam" id="PF08766"/>
    </source>
</evidence>
<feature type="compositionally biased region" description="Gly residues" evidence="1">
    <location>
        <begin position="142"/>
        <end position="151"/>
    </location>
</feature>
<dbReference type="InterPro" id="IPR014876">
    <property type="entry name" value="DEK_C"/>
</dbReference>
<dbReference type="CDD" id="cd10567">
    <property type="entry name" value="SWIB-MDM2_like"/>
    <property type="match status" value="1"/>
</dbReference>
<feature type="domain" description="DM2" evidence="2">
    <location>
        <begin position="169"/>
        <end position="204"/>
    </location>
</feature>
<dbReference type="Gene3D" id="1.10.245.10">
    <property type="entry name" value="SWIB/MDM2 domain"/>
    <property type="match status" value="1"/>
</dbReference>
<dbReference type="Gene3D" id="1.10.10.60">
    <property type="entry name" value="Homeodomain-like"/>
    <property type="match status" value="1"/>
</dbReference>
<dbReference type="PANTHER" id="PTHR13844">
    <property type="entry name" value="SWI/SNF-RELATED MATRIX-ASSOCIATED ACTIN-DEPENDENT REGULATOR OF CHROMATIN SUBFAMILY D"/>
    <property type="match status" value="1"/>
</dbReference>
<name>A0A7R9K1K4_TIMGE</name>
<dbReference type="InterPro" id="IPR003121">
    <property type="entry name" value="SWIB_MDM2_domain"/>
</dbReference>
<reference evidence="4" key="1">
    <citation type="submission" date="2020-11" db="EMBL/GenBank/DDBJ databases">
        <authorList>
            <person name="Tran Van P."/>
        </authorList>
    </citation>
    <scope>NUCLEOTIDE SEQUENCE</scope>
</reference>
<accession>A0A7R9K1K4</accession>
<evidence type="ECO:0000256" key="1">
    <source>
        <dbReference type="SAM" id="MobiDB-lite"/>
    </source>
</evidence>